<dbReference type="InParanoid" id="A0A1X7V9P3"/>
<evidence type="ECO:0000259" key="16">
    <source>
        <dbReference type="PROSITE" id="PS50221"/>
    </source>
</evidence>
<dbReference type="Gene3D" id="2.60.40.10">
    <property type="entry name" value="Immunoglobulins"/>
    <property type="match status" value="3"/>
</dbReference>
<dbReference type="Pfam" id="PF07679">
    <property type="entry name" value="I-set"/>
    <property type="match status" value="1"/>
</dbReference>
<sequence>MPLLANILLLFSPLLLAATVESSCSTCIDYTRTPETNGSSVVETVIRLIQHSGIFPDDYGALQRIAWLETQYGQNQLTYRPQHHGGIWNINQTGFNALDVSSQHLAMIQSEFCFNWAEVVWTDLRKPLYSALAARLLINQSPSGGIISQDPSSQAQMWLDMYTSMDRSRTQDNYVDIAMQHNSTSNKVNISNVNIDTPTVFSLCTNESVYFSYNISTDVPLIKVSLMSNGSASLYISNAGPPSESFYCAKIEETSSTGYVYVSVDQLSSCGSEEMLFISVVGREESGGMTAASLILSNANDSYEFIQNTGSDSDWFAVGMYSNHPDVGSIPISIFVTSDSDSAFNISIESYEGVILSGEVKPYETSEFFIPETYMVSNESDFMNGLIVRADTGNKMRVSVSNHYYISSDSYLALPLIQYQGVTEYTYFAVTPNFTSPNLTSRVLIVCGFNDTSITITSTQTAYMYLPSGVVTLQPSTSMEISGNIYQTILIESEDQLMGTKVVTNKPVTFLSGHQCASLPDNISCDFAIEQIPPTINWGRNFIFPLLSSRVGGSYLSILASESDTTVDVSCTNSNNNSTLSDSFTISSSGDYATMLVAPDDALCSVISSKPTLLTVLSTSNNYDTTEGDPLMVLVQPVEQYVNVNHSFTAFKSDIDNHYLNLMVKASDSDNNIQLNDETISSSNWKSINTTGGVRAGYVTQLNVANTTHLVSLGSASSGRDVRVGGMMYGFACSVGYGQLIATNLYLIHETTNRLSATITMPSQEQRKIGNNVKLTCNTSGLPVYALHWKKEGSRVYPSCKYSISSNSPGSSVLTIFNANETDEDVYECVAHSYYSDPVTATSQTLSLDSPSKGHYSIPTVTPTVMSTWAYKDVNQSLSFNITNAVPPVTSSHLWWHFSPLEGKGKYLDPNATSKYIFSSDHLRIDIIGAQLNNSGNYTLIVRNEAGLVNSTITFNVYIAPTIISHSIPGDVPRNASAHVTFNCTADGYPRPNIAWTKDNVAVSSSNPRITISAMEINSTSERQQTKSSLTIRDLTEDDSGNYLCRASSLEVPREAVLDTPFHLNVKIINQTDHCANNPCKNGGTCFSKQSTFSCICDEGYAGNECQNMLIVYKAPEITEKPQGVVGEYFSPVNLTCKATGSPKPAILWYKDGVELNNTNDDSSVLKIPELRLDNRGYYHCVAKVIYNGEKIDTSEKVLINIRGIVQYEAIILAPVNDNSQSVEQKVRNSLHNDKFDGNTEVLLVKVKRQNSRRKRSTSRHDIIITLRTDMKPSDSLRKSIEDQINAASSSSGISSQQIDRFDGCKSDVTRIPPHTNRTDINVTIEWEESNLGEDVRVRCPCGGLNASSLMATRSCRGDFNNGGMWEEAYVTPCNFSDFAREICDLTERPVPERVEGLNNLTSDESFNLDSTDVAVVTLVLLTTTNDVKGDEKLTRSYLEVVDNIIAIEPVVLKESQNVSNTSSRILNTIDDILSELPVTSINEPVIITFDRLAASTIKVDATNFEGLVFASDVNSSNIGDPQYGSSDNVTTSGAVSITLPESLLDNVNTTGTIQVINKVFIDDILFLRRDNKSLDVNSAIVSAAIVDTPIRGLENSINISFPMGKGNISKQSCAFWNFSLDGGYGDWSSEGCTLVVVDDNSVCLCDHLTNFALLLDVSEGENIPEGNRPIDLFLEAVTYIGIIISIVCILLTLFTYIVAKKLRKRSSGQLIINLCLALLFLYLSFILAIHSRKNEALCAISALILQYFFLVTFLAMGCESVILYRELVIIVGERKYGVALKAALVCWILPLLIVGFCFAPNYNHYIHKAFCRAFDIPFYIGTVAPFILIYIFNSVVFTIIIISLLKRGQSSATKLPGYVYVKQQLGVAISLSVLFGITWGLGLFASNSIYKGNERHVRDAFAALFVILTTFHGLGLFVMHCVRPAKVREEVKAIFLDRNKTTTRTSGTGGIQKERMTAASKNAAYTAATIDKRSSYSMHPTDSIRDSTASLKKDGHDSFAIANSFATHEEETGFTANPNFVAIEDSPELTPVKKFQDKKFETKEDSNSSSGSYASNDNDPIVTVNGTPVEQ</sequence>
<feature type="disulfide bond" evidence="11">
    <location>
        <begin position="1097"/>
        <end position="1106"/>
    </location>
</feature>
<evidence type="ECO:0000256" key="3">
    <source>
        <dbReference type="ARBA" id="ARBA00007343"/>
    </source>
</evidence>
<evidence type="ECO:0000313" key="19">
    <source>
        <dbReference type="EnsemblMetazoa" id="Aqu2.1.36489_001"/>
    </source>
</evidence>
<dbReference type="KEGG" id="aqu:105312123"/>
<evidence type="ECO:0000259" key="15">
    <source>
        <dbReference type="PROSITE" id="PS50026"/>
    </source>
</evidence>
<keyword evidence="20" id="KW-1185">Reference proteome</keyword>
<dbReference type="InterPro" id="IPR007110">
    <property type="entry name" value="Ig-like_dom"/>
</dbReference>
<evidence type="ECO:0000259" key="18">
    <source>
        <dbReference type="PROSITE" id="PS50835"/>
    </source>
</evidence>
<dbReference type="GO" id="GO:0004930">
    <property type="term" value="F:G protein-coupled receptor activity"/>
    <property type="evidence" value="ECO:0007669"/>
    <property type="project" value="InterPro"/>
</dbReference>
<feature type="chain" id="PRO_5010885609" description="G-protein coupled receptors family 2 profile 2 domain-containing protein" evidence="14">
    <location>
        <begin position="18"/>
        <end position="2072"/>
    </location>
</feature>
<evidence type="ECO:0000256" key="13">
    <source>
        <dbReference type="SAM" id="Phobius"/>
    </source>
</evidence>
<keyword evidence="6 13" id="KW-0812">Transmembrane</keyword>
<dbReference type="PROSITE" id="PS50221">
    <property type="entry name" value="GAIN_B"/>
    <property type="match status" value="1"/>
</dbReference>
<dbReference type="Gene3D" id="2.10.25.10">
    <property type="entry name" value="Laminin"/>
    <property type="match status" value="1"/>
</dbReference>
<dbReference type="Pfam" id="PF13927">
    <property type="entry name" value="Ig_3"/>
    <property type="match status" value="2"/>
</dbReference>
<dbReference type="CDD" id="cd00054">
    <property type="entry name" value="EGF_CA"/>
    <property type="match status" value="1"/>
</dbReference>
<comment type="caution">
    <text evidence="11">Lacks conserved residue(s) required for the propagation of feature annotation.</text>
</comment>
<feature type="domain" description="G-protein coupled receptors family 2 profile 2" evidence="17">
    <location>
        <begin position="1675"/>
        <end position="1925"/>
    </location>
</feature>
<dbReference type="InterPro" id="IPR035234">
    <property type="entry name" value="IgGFc-bd_N"/>
</dbReference>
<dbReference type="SUPFAM" id="SSF57196">
    <property type="entry name" value="EGF/Laminin"/>
    <property type="match status" value="1"/>
</dbReference>
<dbReference type="SMART" id="SM00181">
    <property type="entry name" value="EGF"/>
    <property type="match status" value="1"/>
</dbReference>
<feature type="domain" description="EGF-like" evidence="15">
    <location>
        <begin position="1071"/>
        <end position="1107"/>
    </location>
</feature>
<dbReference type="SMART" id="SM00409">
    <property type="entry name" value="IG"/>
    <property type="match status" value="4"/>
</dbReference>
<dbReference type="PROSITE" id="PS01186">
    <property type="entry name" value="EGF_2"/>
    <property type="match status" value="1"/>
</dbReference>
<feature type="transmembrane region" description="Helical" evidence="13">
    <location>
        <begin position="1744"/>
        <end position="1765"/>
    </location>
</feature>
<dbReference type="SUPFAM" id="SSF48726">
    <property type="entry name" value="Immunoglobulin"/>
    <property type="match status" value="4"/>
</dbReference>
<proteinExistence type="inferred from homology"/>
<dbReference type="SMART" id="SM00303">
    <property type="entry name" value="GPS"/>
    <property type="match status" value="1"/>
</dbReference>
<evidence type="ECO:0000259" key="17">
    <source>
        <dbReference type="PROSITE" id="PS50261"/>
    </source>
</evidence>
<dbReference type="InterPro" id="IPR013098">
    <property type="entry name" value="Ig_I-set"/>
</dbReference>
<evidence type="ECO:0000256" key="7">
    <source>
        <dbReference type="ARBA" id="ARBA00022737"/>
    </source>
</evidence>
<evidence type="ECO:0000256" key="14">
    <source>
        <dbReference type="SAM" id="SignalP"/>
    </source>
</evidence>
<dbReference type="EnsemblMetazoa" id="Aqu2.1.36489_001">
    <property type="protein sequence ID" value="Aqu2.1.36489_001"/>
    <property type="gene ID" value="Aqu2.1.36489"/>
</dbReference>
<evidence type="ECO:0000256" key="5">
    <source>
        <dbReference type="ARBA" id="ARBA00022536"/>
    </source>
</evidence>
<dbReference type="PANTHER" id="PTHR45692:SF1">
    <property type="entry name" value="G-PROTEIN COUPLED RECEPTORS FAMILY 2 PROFILE 2 DOMAIN-CONTAINING PROTEIN"/>
    <property type="match status" value="1"/>
</dbReference>
<evidence type="ECO:0000313" key="20">
    <source>
        <dbReference type="Proteomes" id="UP000007879"/>
    </source>
</evidence>
<comment type="similarity">
    <text evidence="3">Belongs to the G-protein coupled receptor 2 family. Adhesion G-protein coupled receptor (ADGR) subfamily.</text>
</comment>
<evidence type="ECO:0008006" key="21">
    <source>
        <dbReference type="Google" id="ProtNLM"/>
    </source>
</evidence>
<feature type="transmembrane region" description="Helical" evidence="13">
    <location>
        <begin position="1866"/>
        <end position="1886"/>
    </location>
</feature>
<reference evidence="19" key="2">
    <citation type="submission" date="2017-05" db="UniProtKB">
        <authorList>
            <consortium name="EnsemblMetazoa"/>
        </authorList>
    </citation>
    <scope>IDENTIFICATION</scope>
</reference>
<dbReference type="InterPro" id="IPR003598">
    <property type="entry name" value="Ig_sub2"/>
</dbReference>
<dbReference type="PROSITE" id="PS50261">
    <property type="entry name" value="G_PROTEIN_RECEP_F2_4"/>
    <property type="match status" value="1"/>
</dbReference>
<feature type="domain" description="GAIN-B" evidence="16">
    <location>
        <begin position="1515"/>
        <end position="1662"/>
    </location>
</feature>
<dbReference type="PROSITE" id="PS50026">
    <property type="entry name" value="EGF_3"/>
    <property type="match status" value="1"/>
</dbReference>
<dbReference type="Pfam" id="PF17517">
    <property type="entry name" value="IgGFc_binding"/>
    <property type="match status" value="1"/>
</dbReference>
<feature type="signal peptide" evidence="14">
    <location>
        <begin position="1"/>
        <end position="17"/>
    </location>
</feature>
<dbReference type="FunCoup" id="A0A1X7V9P3">
    <property type="interactions" value="36"/>
</dbReference>
<dbReference type="InterPro" id="IPR046338">
    <property type="entry name" value="GAIN_dom_sf"/>
</dbReference>
<keyword evidence="8 13" id="KW-1133">Transmembrane helix</keyword>
<evidence type="ECO:0000256" key="12">
    <source>
        <dbReference type="SAM" id="MobiDB-lite"/>
    </source>
</evidence>
<evidence type="ECO:0000256" key="4">
    <source>
        <dbReference type="ARBA" id="ARBA00022475"/>
    </source>
</evidence>
<dbReference type="InterPro" id="IPR057244">
    <property type="entry name" value="GAIN_B"/>
</dbReference>
<feature type="domain" description="Ig-like" evidence="18">
    <location>
        <begin position="1116"/>
        <end position="1199"/>
    </location>
</feature>
<dbReference type="InterPro" id="IPR013783">
    <property type="entry name" value="Ig-like_fold"/>
</dbReference>
<dbReference type="FunFam" id="2.10.25.10:FF:000095">
    <property type="entry name" value="Notch, isoform B"/>
    <property type="match status" value="1"/>
</dbReference>
<comment type="subcellular location">
    <subcellularLocation>
        <location evidence="2">Cell membrane</location>
    </subcellularLocation>
    <subcellularLocation>
        <location evidence="1">Membrane</location>
        <topology evidence="1">Multi-pass membrane protein</topology>
    </subcellularLocation>
</comment>
<evidence type="ECO:0000256" key="9">
    <source>
        <dbReference type="ARBA" id="ARBA00023136"/>
    </source>
</evidence>
<reference evidence="20" key="1">
    <citation type="journal article" date="2010" name="Nature">
        <title>The Amphimedon queenslandica genome and the evolution of animal complexity.</title>
        <authorList>
            <person name="Srivastava M."/>
            <person name="Simakov O."/>
            <person name="Chapman J."/>
            <person name="Fahey B."/>
            <person name="Gauthier M.E."/>
            <person name="Mitros T."/>
            <person name="Richards G.S."/>
            <person name="Conaco C."/>
            <person name="Dacre M."/>
            <person name="Hellsten U."/>
            <person name="Larroux C."/>
            <person name="Putnam N.H."/>
            <person name="Stanke M."/>
            <person name="Adamska M."/>
            <person name="Darling A."/>
            <person name="Degnan S.M."/>
            <person name="Oakley T.H."/>
            <person name="Plachetzki D.C."/>
            <person name="Zhai Y."/>
            <person name="Adamski M."/>
            <person name="Calcino A."/>
            <person name="Cummins S.F."/>
            <person name="Goodstein D.M."/>
            <person name="Harris C."/>
            <person name="Jackson D.J."/>
            <person name="Leys S.P."/>
            <person name="Shu S."/>
            <person name="Woodcroft B.J."/>
            <person name="Vervoort M."/>
            <person name="Kosik K.S."/>
            <person name="Manning G."/>
            <person name="Degnan B.M."/>
            <person name="Rokhsar D.S."/>
        </authorList>
    </citation>
    <scope>NUCLEOTIDE SEQUENCE [LARGE SCALE GENOMIC DNA]</scope>
</reference>
<dbReference type="OrthoDB" id="10037534at2759"/>
<dbReference type="PROSITE" id="PS00022">
    <property type="entry name" value="EGF_1"/>
    <property type="match status" value="1"/>
</dbReference>
<feature type="region of interest" description="Disordered" evidence="12">
    <location>
        <begin position="2026"/>
        <end position="2072"/>
    </location>
</feature>
<dbReference type="GO" id="GO:0005886">
    <property type="term" value="C:plasma membrane"/>
    <property type="evidence" value="ECO:0007669"/>
    <property type="project" value="UniProtKB-SubCell"/>
</dbReference>
<dbReference type="GO" id="GO:0005509">
    <property type="term" value="F:calcium ion binding"/>
    <property type="evidence" value="ECO:0007669"/>
    <property type="project" value="InterPro"/>
</dbReference>
<dbReference type="eggNOG" id="KOG1216">
    <property type="taxonomic scope" value="Eukaryota"/>
</dbReference>
<feature type="transmembrane region" description="Helical" evidence="13">
    <location>
        <begin position="1677"/>
        <end position="1699"/>
    </location>
</feature>
<dbReference type="InterPro" id="IPR000832">
    <property type="entry name" value="GPCR_2_secretin-like"/>
</dbReference>
<gene>
    <name evidence="19" type="primary">105312123</name>
</gene>
<dbReference type="Pfam" id="PF00002">
    <property type="entry name" value="7tm_2"/>
    <property type="match status" value="1"/>
</dbReference>
<dbReference type="SMART" id="SM00408">
    <property type="entry name" value="IGc2"/>
    <property type="match status" value="3"/>
</dbReference>
<evidence type="ECO:0000256" key="1">
    <source>
        <dbReference type="ARBA" id="ARBA00004141"/>
    </source>
</evidence>
<keyword evidence="5 11" id="KW-0245">EGF-like domain</keyword>
<dbReference type="InterPro" id="IPR017981">
    <property type="entry name" value="GPCR_2-like_7TM"/>
</dbReference>
<dbReference type="Pfam" id="PF00008">
    <property type="entry name" value="EGF"/>
    <property type="match status" value="1"/>
</dbReference>
<keyword evidence="9 13" id="KW-0472">Membrane</keyword>
<feature type="compositionally biased region" description="Basic and acidic residues" evidence="12">
    <location>
        <begin position="2035"/>
        <end position="2047"/>
    </location>
</feature>
<dbReference type="InterPro" id="IPR000203">
    <property type="entry name" value="GPS"/>
</dbReference>
<evidence type="ECO:0000256" key="11">
    <source>
        <dbReference type="PROSITE-ProRule" id="PRU00076"/>
    </source>
</evidence>
<dbReference type="CDD" id="cd00096">
    <property type="entry name" value="Ig"/>
    <property type="match status" value="3"/>
</dbReference>
<feature type="domain" description="Ig-like" evidence="18">
    <location>
        <begin position="961"/>
        <end position="1059"/>
    </location>
</feature>
<dbReference type="SUPFAM" id="SSF81321">
    <property type="entry name" value="Family A G protein-coupled receptor-like"/>
    <property type="match status" value="1"/>
</dbReference>
<dbReference type="InterPro" id="IPR003599">
    <property type="entry name" value="Ig_sub"/>
</dbReference>
<feature type="compositionally biased region" description="Low complexity" evidence="12">
    <location>
        <begin position="2048"/>
        <end position="2060"/>
    </location>
</feature>
<evidence type="ECO:0000256" key="8">
    <source>
        <dbReference type="ARBA" id="ARBA00022989"/>
    </source>
</evidence>
<dbReference type="EnsemblMetazoa" id="XM_011404513.2">
    <property type="protein sequence ID" value="XP_011402815.1"/>
    <property type="gene ID" value="LOC105312123"/>
</dbReference>
<evidence type="ECO:0000256" key="10">
    <source>
        <dbReference type="ARBA" id="ARBA00023157"/>
    </source>
</evidence>
<dbReference type="Gene3D" id="2.60.220.50">
    <property type="match status" value="1"/>
</dbReference>
<dbReference type="PROSITE" id="PS50835">
    <property type="entry name" value="IG_LIKE"/>
    <property type="match status" value="3"/>
</dbReference>
<evidence type="ECO:0000256" key="2">
    <source>
        <dbReference type="ARBA" id="ARBA00004236"/>
    </source>
</evidence>
<keyword evidence="10 11" id="KW-1015">Disulfide bond</keyword>
<feature type="transmembrane region" description="Helical" evidence="13">
    <location>
        <begin position="1777"/>
        <end position="1797"/>
    </location>
</feature>
<feature type="transmembrane region" description="Helical" evidence="13">
    <location>
        <begin position="1711"/>
        <end position="1732"/>
    </location>
</feature>
<accession>A0A1X7V9P3</accession>
<dbReference type="Proteomes" id="UP000007879">
    <property type="component" value="Unassembled WGS sequence"/>
</dbReference>
<dbReference type="GO" id="GO:0007166">
    <property type="term" value="P:cell surface receptor signaling pathway"/>
    <property type="evidence" value="ECO:0007669"/>
    <property type="project" value="InterPro"/>
</dbReference>
<dbReference type="InterPro" id="IPR000742">
    <property type="entry name" value="EGF"/>
</dbReference>
<feature type="transmembrane region" description="Helical" evidence="13">
    <location>
        <begin position="1817"/>
        <end position="1846"/>
    </location>
</feature>
<keyword evidence="14" id="KW-0732">Signal</keyword>
<dbReference type="PANTHER" id="PTHR45692">
    <property type="entry name" value="G_PROTEIN_RECEP_F2_4 DOMAIN-CONTAINING PROTEIN"/>
    <property type="match status" value="1"/>
</dbReference>
<dbReference type="InterPro" id="IPR001881">
    <property type="entry name" value="EGF-like_Ca-bd_dom"/>
</dbReference>
<dbReference type="Gene3D" id="1.20.1070.10">
    <property type="entry name" value="Rhodopsin 7-helix transmembrane proteins"/>
    <property type="match status" value="1"/>
</dbReference>
<dbReference type="Pfam" id="PF01825">
    <property type="entry name" value="GPS"/>
    <property type="match status" value="1"/>
</dbReference>
<name>A0A1X7V9P3_AMPQE</name>
<feature type="domain" description="Ig-like" evidence="18">
    <location>
        <begin position="756"/>
        <end position="847"/>
    </location>
</feature>
<protein>
    <recommendedName>
        <fullName evidence="21">G-protein coupled receptors family 2 profile 2 domain-containing protein</fullName>
    </recommendedName>
</protein>
<feature type="transmembrane region" description="Helical" evidence="13">
    <location>
        <begin position="1901"/>
        <end position="1923"/>
    </location>
</feature>
<organism evidence="19">
    <name type="scientific">Amphimedon queenslandica</name>
    <name type="common">Sponge</name>
    <dbReference type="NCBI Taxonomy" id="400682"/>
    <lineage>
        <taxon>Eukaryota</taxon>
        <taxon>Metazoa</taxon>
        <taxon>Porifera</taxon>
        <taxon>Demospongiae</taxon>
        <taxon>Heteroscleromorpha</taxon>
        <taxon>Haplosclerida</taxon>
        <taxon>Niphatidae</taxon>
        <taxon>Amphimedon</taxon>
    </lineage>
</organism>
<dbReference type="InterPro" id="IPR036179">
    <property type="entry name" value="Ig-like_dom_sf"/>
</dbReference>
<keyword evidence="7" id="KW-0677">Repeat</keyword>
<dbReference type="SMART" id="SM00179">
    <property type="entry name" value="EGF_CA"/>
    <property type="match status" value="1"/>
</dbReference>
<keyword evidence="4" id="KW-1003">Cell membrane</keyword>
<evidence type="ECO:0000256" key="6">
    <source>
        <dbReference type="ARBA" id="ARBA00022692"/>
    </source>
</evidence>